<dbReference type="AlphaFoldDB" id="A0ABC8DCI9"/>
<dbReference type="NCBIfam" id="TIGR01669">
    <property type="entry name" value="phage_XkdX"/>
    <property type="match status" value="1"/>
</dbReference>
<dbReference type="Pfam" id="PF09693">
    <property type="entry name" value="Phage_XkdX"/>
    <property type="match status" value="1"/>
</dbReference>
<evidence type="ECO:0000313" key="1">
    <source>
        <dbReference type="EMBL" id="AWX73459.1"/>
    </source>
</evidence>
<sequence length="56" mass="6761">MASYPEFADIKQFYDWKCYTDADIRTYVEIDWITPEQYEEIVGKPYENNESKGEIK</sequence>
<organism evidence="1 2">
    <name type="scientific">Bacillus velezensis</name>
    <dbReference type="NCBI Taxonomy" id="492670"/>
    <lineage>
        <taxon>Bacteria</taxon>
        <taxon>Bacillati</taxon>
        <taxon>Bacillota</taxon>
        <taxon>Bacilli</taxon>
        <taxon>Bacillales</taxon>
        <taxon>Bacillaceae</taxon>
        <taxon>Bacillus</taxon>
        <taxon>Bacillus amyloliquefaciens group</taxon>
    </lineage>
</organism>
<dbReference type="Proteomes" id="UP000250069">
    <property type="component" value="Chromosome"/>
</dbReference>
<evidence type="ECO:0000313" key="2">
    <source>
        <dbReference type="Proteomes" id="UP000250069"/>
    </source>
</evidence>
<name>A0ABC8DCI9_BACVE</name>
<accession>A0ABC8DCI9</accession>
<dbReference type="RefSeq" id="WP_053574406.1">
    <property type="nucleotide sequence ID" value="NZ_CP020805.1"/>
</dbReference>
<dbReference type="InterPro" id="IPR010022">
    <property type="entry name" value="XkdX"/>
</dbReference>
<proteinExistence type="predicted"/>
<reference evidence="1 2" key="1">
    <citation type="submission" date="2018-06" db="EMBL/GenBank/DDBJ databases">
        <title>Complete Genome Sequence of Bacillus velezensis DSYZ, a Plant Growth-Promoting Rhizobacterium with Antifungal Activity.</title>
        <authorList>
            <person name="Du B."/>
            <person name="Ding Y."/>
            <person name="Liu K."/>
            <person name="Yao L."/>
            <person name="Wang C."/>
            <person name="Li H."/>
            <person name="Liu H."/>
        </authorList>
    </citation>
    <scope>NUCLEOTIDE SEQUENCE [LARGE SCALE GENOMIC DNA]</scope>
    <source>
        <strain evidence="1 2">DSYZ</strain>
    </source>
</reference>
<protein>
    <submittedName>
        <fullName evidence="1">XkdX family protein</fullName>
    </submittedName>
</protein>
<dbReference type="EMBL" id="CP030150">
    <property type="protein sequence ID" value="AWX73459.1"/>
    <property type="molecule type" value="Genomic_DNA"/>
</dbReference>
<gene>
    <name evidence="1" type="ORF">BVDSYZ_16150</name>
</gene>